<keyword evidence="4" id="KW-1185">Reference proteome</keyword>
<dbReference type="Proteomes" id="UP001620626">
    <property type="component" value="Unassembled WGS sequence"/>
</dbReference>
<feature type="region of interest" description="Disordered" evidence="1">
    <location>
        <begin position="72"/>
        <end position="121"/>
    </location>
</feature>
<gene>
    <name evidence="3" type="ORF">niasHT_038509</name>
</gene>
<evidence type="ECO:0000313" key="3">
    <source>
        <dbReference type="EMBL" id="KAL3082443.1"/>
    </source>
</evidence>
<dbReference type="EMBL" id="JBICBT010001110">
    <property type="protein sequence ID" value="KAL3082443.1"/>
    <property type="molecule type" value="Genomic_DNA"/>
</dbReference>
<evidence type="ECO:0000256" key="1">
    <source>
        <dbReference type="SAM" id="MobiDB-lite"/>
    </source>
</evidence>
<evidence type="ECO:0000259" key="2">
    <source>
        <dbReference type="Pfam" id="PF08711"/>
    </source>
</evidence>
<evidence type="ECO:0000313" key="4">
    <source>
        <dbReference type="Proteomes" id="UP001620626"/>
    </source>
</evidence>
<feature type="domain" description="TFIIS N-terminal" evidence="2">
    <location>
        <begin position="31"/>
        <end position="62"/>
    </location>
</feature>
<dbReference type="AlphaFoldDB" id="A0ABD2J658"/>
<protein>
    <recommendedName>
        <fullName evidence="2">TFIIS N-terminal domain-containing protein</fullName>
    </recommendedName>
</protein>
<dbReference type="InterPro" id="IPR017923">
    <property type="entry name" value="TFIIS_N"/>
</dbReference>
<dbReference type="Gene3D" id="1.20.930.10">
    <property type="entry name" value="Conserved domain common to transcription factors TFIIS, elongin A, CRSP70"/>
    <property type="match status" value="1"/>
</dbReference>
<reference evidence="3 4" key="1">
    <citation type="submission" date="2024-10" db="EMBL/GenBank/DDBJ databases">
        <authorList>
            <person name="Kim D."/>
        </authorList>
    </citation>
    <scope>NUCLEOTIDE SEQUENCE [LARGE SCALE GENOMIC DNA]</scope>
    <source>
        <strain evidence="3">BH-2024</strain>
    </source>
</reference>
<proteinExistence type="predicted"/>
<feature type="compositionally biased region" description="Basic and acidic residues" evidence="1">
    <location>
        <begin position="101"/>
        <end position="121"/>
    </location>
</feature>
<dbReference type="SUPFAM" id="SSF47676">
    <property type="entry name" value="Conserved domain common to transcription factors TFIIS, elongin A, CRSP70"/>
    <property type="match status" value="1"/>
</dbReference>
<name>A0ABD2J658_9BILA</name>
<feature type="compositionally biased region" description="Basic and acidic residues" evidence="1">
    <location>
        <begin position="72"/>
        <end position="88"/>
    </location>
</feature>
<dbReference type="InterPro" id="IPR035441">
    <property type="entry name" value="TFIIS/LEDGF_dom_sf"/>
</dbReference>
<comment type="caution">
    <text evidence="3">The sequence shown here is derived from an EMBL/GenBank/DDBJ whole genome shotgun (WGS) entry which is preliminary data.</text>
</comment>
<sequence length="121" mass="14464">MNVHEEDIVEISRKRHHSLKIGIWVLSKALKTRIGTVLKDFRSKIKDEKVAKRCKALIRKWEAEEEEEELRHKLMKKRSDKEEAKERPSFVPSGALAKESGSNRRADEDRRERDMRLERWE</sequence>
<organism evidence="3 4">
    <name type="scientific">Heterodera trifolii</name>
    <dbReference type="NCBI Taxonomy" id="157864"/>
    <lineage>
        <taxon>Eukaryota</taxon>
        <taxon>Metazoa</taxon>
        <taxon>Ecdysozoa</taxon>
        <taxon>Nematoda</taxon>
        <taxon>Chromadorea</taxon>
        <taxon>Rhabditida</taxon>
        <taxon>Tylenchina</taxon>
        <taxon>Tylenchomorpha</taxon>
        <taxon>Tylenchoidea</taxon>
        <taxon>Heteroderidae</taxon>
        <taxon>Heteroderinae</taxon>
        <taxon>Heterodera</taxon>
    </lineage>
</organism>
<dbReference type="Pfam" id="PF08711">
    <property type="entry name" value="Med26"/>
    <property type="match status" value="1"/>
</dbReference>
<accession>A0ABD2J658</accession>